<dbReference type="Gene3D" id="3.20.20.140">
    <property type="entry name" value="Metal-dependent hydrolases"/>
    <property type="match status" value="1"/>
</dbReference>
<comment type="pathway">
    <text evidence="7">Nitrogen metabolism; (S)-allantoin degradation; allantoate from (S)-allantoin: step 1/1.</text>
</comment>
<dbReference type="SUPFAM" id="SSF51556">
    <property type="entry name" value="Metallo-dependent hydrolases"/>
    <property type="match status" value="1"/>
</dbReference>
<feature type="domain" description="Amidohydrolase-related" evidence="8">
    <location>
        <begin position="51"/>
        <end position="432"/>
    </location>
</feature>
<evidence type="ECO:0000256" key="1">
    <source>
        <dbReference type="ARBA" id="ARBA00008829"/>
    </source>
</evidence>
<evidence type="ECO:0000256" key="2">
    <source>
        <dbReference type="ARBA" id="ARBA00011881"/>
    </source>
</evidence>
<dbReference type="PANTHER" id="PTHR43668:SF4">
    <property type="entry name" value="ALLANTOINASE"/>
    <property type="match status" value="1"/>
</dbReference>
<dbReference type="FunFam" id="3.20.20.140:FF:000174">
    <property type="entry name" value="Dihydropyrimidinase-related protein 2"/>
    <property type="match status" value="1"/>
</dbReference>
<dbReference type="GO" id="GO:0004038">
    <property type="term" value="F:allantoinase activity"/>
    <property type="evidence" value="ECO:0007669"/>
    <property type="project" value="UniProtKB-UniRule"/>
</dbReference>
<feature type="binding site" evidence="7">
    <location>
        <position position="242"/>
    </location>
    <ligand>
        <name>Zn(2+)</name>
        <dbReference type="ChEBI" id="CHEBI:29105"/>
        <label>2</label>
    </ligand>
</feature>
<reference evidence="9 10" key="1">
    <citation type="submission" date="2018-08" db="EMBL/GenBank/DDBJ databases">
        <title>Lysinibacillus sp. YLB-03 draft genome sequence.</title>
        <authorList>
            <person name="Yu L."/>
        </authorList>
    </citation>
    <scope>NUCLEOTIDE SEQUENCE [LARGE SCALE GENOMIC DNA]</scope>
    <source>
        <strain evidence="9 10">YLB-03</strain>
    </source>
</reference>
<dbReference type="InterPro" id="IPR050138">
    <property type="entry name" value="DHOase/Allantoinase_Hydrolase"/>
</dbReference>
<dbReference type="GO" id="GO:0050897">
    <property type="term" value="F:cobalt ion binding"/>
    <property type="evidence" value="ECO:0007669"/>
    <property type="project" value="InterPro"/>
</dbReference>
<dbReference type="Gene3D" id="2.30.40.10">
    <property type="entry name" value="Urease, subunit C, domain 1"/>
    <property type="match status" value="1"/>
</dbReference>
<dbReference type="GO" id="GO:0006145">
    <property type="term" value="P:purine nucleobase catabolic process"/>
    <property type="evidence" value="ECO:0007669"/>
    <property type="project" value="TreeGrafter"/>
</dbReference>
<sequence>MTYDLIIKNGNVVFRDGVRKVDIGVKDEKIACIAVNITDEAKEVIDASGQYVMPGMVDTHVHISEPGRTEWEGFETGSKAMAAGGVTSYVEMPLNALPATINKENLDLKLEAAVNQNYVDYGFYGGLVPENIDKLEEMYDAGVLAFKCFLSDITSDIPGDFTHVDDYSLYKGMQKIAELGGILCIHAENPNVTKKLTEEMIREGRTSAAEYVDSRPIFTEVDAVQSAILFAKETGCKLHLVHISSSEAIQVILKARSEGVDVTVESCPHYFALTAEQVGEIGPRAKCQPPIRRAKDQERLWQELLNGNIDWLTSDHSPCTEDMKQGNMFEAWGGISGVQNNVDLMFDLSVKQRGLAVEKFVDLIAYNPSKRFNLPYKGEIAVTKDADIILLDPNQSYVVKREDLYYKNKFSAYEGRKIDCRITKTIVRGNVVFDQEQGIVGEPIGKLLPAVR</sequence>
<dbReference type="GO" id="GO:0000256">
    <property type="term" value="P:allantoin catabolic process"/>
    <property type="evidence" value="ECO:0007669"/>
    <property type="project" value="UniProtKB-UniRule"/>
</dbReference>
<evidence type="ECO:0000256" key="5">
    <source>
        <dbReference type="ARBA" id="ARBA00022801"/>
    </source>
</evidence>
<evidence type="ECO:0000313" key="10">
    <source>
        <dbReference type="Proteomes" id="UP000265692"/>
    </source>
</evidence>
<keyword evidence="3 7" id="KW-0659">Purine metabolism</keyword>
<feature type="modified residue" description="N6-carboxylysine" evidence="7">
    <location>
        <position position="147"/>
    </location>
</feature>
<comment type="caution">
    <text evidence="9">The sequence shown here is derived from an EMBL/GenBank/DDBJ whole genome shotgun (WGS) entry which is preliminary data.</text>
</comment>
<dbReference type="AlphaFoldDB" id="A0A396S3B7"/>
<evidence type="ECO:0000259" key="8">
    <source>
        <dbReference type="Pfam" id="PF01979"/>
    </source>
</evidence>
<evidence type="ECO:0000256" key="3">
    <source>
        <dbReference type="ARBA" id="ARBA00022631"/>
    </source>
</evidence>
<keyword evidence="10" id="KW-1185">Reference proteome</keyword>
<dbReference type="EMBL" id="QWEI01000014">
    <property type="protein sequence ID" value="RHW32043.1"/>
    <property type="molecule type" value="Genomic_DNA"/>
</dbReference>
<comment type="function">
    <text evidence="7">Catalyzes the conversion of allantoin (5-ureidohydantoin) to allantoic acid by hydrolytic cleavage of the five-member hydantoin ring.</text>
</comment>
<keyword evidence="5 7" id="KW-0378">Hydrolase</keyword>
<dbReference type="GO" id="GO:0008270">
    <property type="term" value="F:zinc ion binding"/>
    <property type="evidence" value="ECO:0007669"/>
    <property type="project" value="InterPro"/>
</dbReference>
<dbReference type="CDD" id="cd01315">
    <property type="entry name" value="L-HYD_ALN"/>
    <property type="match status" value="1"/>
</dbReference>
<dbReference type="Pfam" id="PF01979">
    <property type="entry name" value="Amidohydro_1"/>
    <property type="match status" value="1"/>
</dbReference>
<dbReference type="OrthoDB" id="9765462at2"/>
<dbReference type="InterPro" id="IPR006680">
    <property type="entry name" value="Amidohydro-rel"/>
</dbReference>
<evidence type="ECO:0000256" key="6">
    <source>
        <dbReference type="ARBA" id="ARBA00022833"/>
    </source>
</evidence>
<comment type="subunit">
    <text evidence="2 7">Homotetramer.</text>
</comment>
<organism evidence="9 10">
    <name type="scientific">Ureibacillus yapensis</name>
    <dbReference type="NCBI Taxonomy" id="2304605"/>
    <lineage>
        <taxon>Bacteria</taxon>
        <taxon>Bacillati</taxon>
        <taxon>Bacillota</taxon>
        <taxon>Bacilli</taxon>
        <taxon>Bacillales</taxon>
        <taxon>Caryophanaceae</taxon>
        <taxon>Ureibacillus</taxon>
    </lineage>
</organism>
<feature type="binding site" evidence="7">
    <location>
        <position position="62"/>
    </location>
    <ligand>
        <name>Zn(2+)</name>
        <dbReference type="ChEBI" id="CHEBI:29105"/>
        <label>1</label>
    </ligand>
</feature>
<keyword evidence="4 7" id="KW-0479">Metal-binding</keyword>
<comment type="similarity">
    <text evidence="1">Belongs to the metallo-dependent hydrolases superfamily. Hydantoinase/dihydropyrimidinase family.</text>
</comment>
<comment type="PTM">
    <text evidence="7">Carboxylation allows a single lysine to coordinate two zinc ions.</text>
</comment>
<dbReference type="NCBIfam" id="TIGR03178">
    <property type="entry name" value="allantoinase"/>
    <property type="match status" value="1"/>
</dbReference>
<dbReference type="Proteomes" id="UP000265692">
    <property type="component" value="Unassembled WGS sequence"/>
</dbReference>
<feature type="binding site" evidence="7">
    <location>
        <position position="60"/>
    </location>
    <ligand>
        <name>Zn(2+)</name>
        <dbReference type="ChEBI" id="CHEBI:29105"/>
        <label>1</label>
    </ligand>
</feature>
<feature type="binding site" evidence="7">
    <location>
        <position position="186"/>
    </location>
    <ligand>
        <name>Zn(2+)</name>
        <dbReference type="ChEBI" id="CHEBI:29105"/>
        <label>2</label>
    </ligand>
</feature>
<feature type="binding site" description="via carbamate group" evidence="7">
    <location>
        <position position="147"/>
    </location>
    <ligand>
        <name>Zn(2+)</name>
        <dbReference type="ChEBI" id="CHEBI:29105"/>
        <label>1</label>
    </ligand>
</feature>
<dbReference type="InterPro" id="IPR047604">
    <property type="entry name" value="Allantoinase_bact"/>
</dbReference>
<evidence type="ECO:0000256" key="7">
    <source>
        <dbReference type="HAMAP-Rule" id="MF_01645"/>
    </source>
</evidence>
<accession>A0A396S3B7</accession>
<dbReference type="InterPro" id="IPR032466">
    <property type="entry name" value="Metal_Hydrolase"/>
</dbReference>
<proteinExistence type="inferred from homology"/>
<dbReference type="EC" id="3.5.2.5" evidence="7"/>
<comment type="similarity">
    <text evidence="7">Belongs to the metallo-dependent hydrolases superfamily. Allantoinase family.</text>
</comment>
<dbReference type="InterPro" id="IPR011059">
    <property type="entry name" value="Metal-dep_hydrolase_composite"/>
</dbReference>
<dbReference type="NCBIfam" id="TIGR00857">
    <property type="entry name" value="pyrC_multi"/>
    <property type="match status" value="1"/>
</dbReference>
<dbReference type="UniPathway" id="UPA00395">
    <property type="reaction ID" value="UER00653"/>
</dbReference>
<name>A0A396S3B7_9BACL</name>
<feature type="binding site" description="via carbamate group" evidence="7">
    <location>
        <position position="147"/>
    </location>
    <ligand>
        <name>Zn(2+)</name>
        <dbReference type="ChEBI" id="CHEBI:29105"/>
        <label>2</label>
    </ligand>
</feature>
<protein>
    <recommendedName>
        <fullName evidence="7">Allantoinase</fullName>
        <ecNumber evidence="7">3.5.2.5</ecNumber>
    </recommendedName>
    <alternativeName>
        <fullName evidence="7">Allantoin-utilizing enzyme</fullName>
    </alternativeName>
</protein>
<dbReference type="RefSeq" id="WP_118877611.1">
    <property type="nucleotide sequence ID" value="NZ_QWEI01000014.1"/>
</dbReference>
<dbReference type="InterPro" id="IPR017593">
    <property type="entry name" value="Allantoinase"/>
</dbReference>
<gene>
    <name evidence="7 9" type="primary">allB</name>
    <name evidence="9" type="ORF">D1B33_17010</name>
</gene>
<dbReference type="GO" id="GO:0005737">
    <property type="term" value="C:cytoplasm"/>
    <property type="evidence" value="ECO:0007669"/>
    <property type="project" value="TreeGrafter"/>
</dbReference>
<evidence type="ECO:0000313" key="9">
    <source>
        <dbReference type="EMBL" id="RHW32043.1"/>
    </source>
</evidence>
<keyword evidence="6 7" id="KW-0862">Zinc</keyword>
<dbReference type="HAMAP" id="MF_01645">
    <property type="entry name" value="Hydantoinase"/>
    <property type="match status" value="1"/>
</dbReference>
<comment type="cofactor">
    <cofactor evidence="7">
        <name>Zn(2+)</name>
        <dbReference type="ChEBI" id="CHEBI:29105"/>
    </cofactor>
    <text evidence="7">Binds 2 Zn(2+) ions per subunit.</text>
</comment>
<comment type="catalytic activity">
    <reaction evidence="7">
        <text>(S)-allantoin + H2O = allantoate + H(+)</text>
        <dbReference type="Rhea" id="RHEA:17029"/>
        <dbReference type="ChEBI" id="CHEBI:15377"/>
        <dbReference type="ChEBI" id="CHEBI:15378"/>
        <dbReference type="ChEBI" id="CHEBI:15678"/>
        <dbReference type="ChEBI" id="CHEBI:17536"/>
        <dbReference type="EC" id="3.5.2.5"/>
    </reaction>
</comment>
<dbReference type="SUPFAM" id="SSF51338">
    <property type="entry name" value="Composite domain of metallo-dependent hydrolases"/>
    <property type="match status" value="1"/>
</dbReference>
<dbReference type="PANTHER" id="PTHR43668">
    <property type="entry name" value="ALLANTOINASE"/>
    <property type="match status" value="1"/>
</dbReference>
<feature type="binding site" evidence="7">
    <location>
        <position position="315"/>
    </location>
    <ligand>
        <name>Zn(2+)</name>
        <dbReference type="ChEBI" id="CHEBI:29105"/>
        <label>1</label>
    </ligand>
</feature>
<evidence type="ECO:0000256" key="4">
    <source>
        <dbReference type="ARBA" id="ARBA00022723"/>
    </source>
</evidence>